<feature type="region of interest" description="Disordered" evidence="1">
    <location>
        <begin position="1"/>
        <end position="100"/>
    </location>
</feature>
<protein>
    <submittedName>
        <fullName evidence="2">Uncharacterized protein</fullName>
    </submittedName>
</protein>
<keyword evidence="3" id="KW-1185">Reference proteome</keyword>
<gene>
    <name evidence="2" type="ORF">GSOID_T00012068001</name>
</gene>
<feature type="region of interest" description="Disordered" evidence="1">
    <location>
        <begin position="130"/>
        <end position="156"/>
    </location>
</feature>
<evidence type="ECO:0000256" key="1">
    <source>
        <dbReference type="SAM" id="MobiDB-lite"/>
    </source>
</evidence>
<accession>E4XZW3</accession>
<name>E4XZW3_OIKDI</name>
<feature type="compositionally biased region" description="Polar residues" evidence="1">
    <location>
        <begin position="1"/>
        <end position="10"/>
    </location>
</feature>
<evidence type="ECO:0000313" key="2">
    <source>
        <dbReference type="EMBL" id="CBY15175.1"/>
    </source>
</evidence>
<dbReference type="InParanoid" id="E4XZW3"/>
<reference evidence="2" key="1">
    <citation type="journal article" date="2010" name="Science">
        <title>Plasticity of animal genome architecture unmasked by rapid evolution of a pelagic tunicate.</title>
        <authorList>
            <person name="Denoeud F."/>
            <person name="Henriet S."/>
            <person name="Mungpakdee S."/>
            <person name="Aury J.M."/>
            <person name="Da Silva C."/>
            <person name="Brinkmann H."/>
            <person name="Mikhaleva J."/>
            <person name="Olsen L.C."/>
            <person name="Jubin C."/>
            <person name="Canestro C."/>
            <person name="Bouquet J.M."/>
            <person name="Danks G."/>
            <person name="Poulain J."/>
            <person name="Campsteijn C."/>
            <person name="Adamski M."/>
            <person name="Cross I."/>
            <person name="Yadetie F."/>
            <person name="Muffato M."/>
            <person name="Louis A."/>
            <person name="Butcher S."/>
            <person name="Tsagkogeorga G."/>
            <person name="Konrad A."/>
            <person name="Singh S."/>
            <person name="Jensen M.F."/>
            <person name="Cong E.H."/>
            <person name="Eikeseth-Otteraa H."/>
            <person name="Noel B."/>
            <person name="Anthouard V."/>
            <person name="Porcel B.M."/>
            <person name="Kachouri-Lafond R."/>
            <person name="Nishino A."/>
            <person name="Ugolini M."/>
            <person name="Chourrout P."/>
            <person name="Nishida H."/>
            <person name="Aasland R."/>
            <person name="Huzurbazar S."/>
            <person name="Westhof E."/>
            <person name="Delsuc F."/>
            <person name="Lehrach H."/>
            <person name="Reinhardt R."/>
            <person name="Weissenbach J."/>
            <person name="Roy S.W."/>
            <person name="Artiguenave F."/>
            <person name="Postlethwait J.H."/>
            <person name="Manak J.R."/>
            <person name="Thompson E.M."/>
            <person name="Jaillon O."/>
            <person name="Du Pasquier L."/>
            <person name="Boudinot P."/>
            <person name="Liberles D.A."/>
            <person name="Volff J.N."/>
            <person name="Philippe H."/>
            <person name="Lenhard B."/>
            <person name="Roest Crollius H."/>
            <person name="Wincker P."/>
            <person name="Chourrout D."/>
        </authorList>
    </citation>
    <scope>NUCLEOTIDE SEQUENCE [LARGE SCALE GENOMIC DNA]</scope>
</reference>
<dbReference type="Proteomes" id="UP000001307">
    <property type="component" value="Unassembled WGS sequence"/>
</dbReference>
<sequence>MVGSLRSGNSGAELAPRARPGKGTKIIADSLNPREENSKEQGAIASTKLEPAVEESPVYTPPDITENLPESPGNGEQEAETLNSPALVMDRPDPRSDQDPWVTLEAVGKTGEEGRNTRKTEAISAFRELLREENRRRPAALQRRSGRSPRKARGRP</sequence>
<dbReference type="EMBL" id="FN653439">
    <property type="protein sequence ID" value="CBY15175.1"/>
    <property type="molecule type" value="Genomic_DNA"/>
</dbReference>
<proteinExistence type="predicted"/>
<evidence type="ECO:0000313" key="3">
    <source>
        <dbReference type="Proteomes" id="UP000001307"/>
    </source>
</evidence>
<organism evidence="2">
    <name type="scientific">Oikopleura dioica</name>
    <name type="common">Tunicate</name>
    <dbReference type="NCBI Taxonomy" id="34765"/>
    <lineage>
        <taxon>Eukaryota</taxon>
        <taxon>Metazoa</taxon>
        <taxon>Chordata</taxon>
        <taxon>Tunicata</taxon>
        <taxon>Appendicularia</taxon>
        <taxon>Copelata</taxon>
        <taxon>Oikopleuridae</taxon>
        <taxon>Oikopleura</taxon>
    </lineage>
</organism>
<feature type="compositionally biased region" description="Basic residues" evidence="1">
    <location>
        <begin position="144"/>
        <end position="156"/>
    </location>
</feature>
<dbReference type="AlphaFoldDB" id="E4XZW3"/>